<dbReference type="SMART" id="SM00382">
    <property type="entry name" value="AAA"/>
    <property type="match status" value="1"/>
</dbReference>
<accession>A0AAN1QPW5</accession>
<reference evidence="4 5" key="1">
    <citation type="journal article" date="2018" name="Sci. Rep.">
        <title>Genome Features and Biochemical Characteristics of a Robust, Fast Growing and Naturally Transformable Cyanobacterium Synechococcus elongatus PCC 11801 Isolated from India.</title>
        <authorList>
            <person name="Jaiswal D."/>
            <person name="Sengupta A."/>
            <person name="Sohoni S."/>
            <person name="Sengupta S."/>
            <person name="Phadnavis A.G."/>
            <person name="Pakrasi H.B."/>
            <person name="Wangikar P.P."/>
        </authorList>
    </citation>
    <scope>NUCLEOTIDE SEQUENCE [LARGE SCALE GENOMIC DNA]</scope>
    <source>
        <strain evidence="4 5">PCC 11801</strain>
    </source>
</reference>
<dbReference type="Proteomes" id="UP000267249">
    <property type="component" value="Chromosome"/>
</dbReference>
<evidence type="ECO:0000313" key="4">
    <source>
        <dbReference type="EMBL" id="AZB73318.1"/>
    </source>
</evidence>
<dbReference type="PANTHER" id="PTHR43119">
    <property type="entry name" value="ABC TRANSPORT PROTEIN ATP-BINDING COMPONENT-RELATED"/>
    <property type="match status" value="1"/>
</dbReference>
<dbReference type="CDD" id="cd00267">
    <property type="entry name" value="ABC_ATPase"/>
    <property type="match status" value="1"/>
</dbReference>
<dbReference type="RefSeq" id="WP_208673999.1">
    <property type="nucleotide sequence ID" value="NZ_CP030139.2"/>
</dbReference>
<dbReference type="PROSITE" id="PS50893">
    <property type="entry name" value="ABC_TRANSPORTER_2"/>
    <property type="match status" value="1"/>
</dbReference>
<protein>
    <submittedName>
        <fullName evidence="4">ATP-binding cassette domain-containing protein</fullName>
    </submittedName>
</protein>
<feature type="domain" description="ABC transporter" evidence="3">
    <location>
        <begin position="16"/>
        <end position="227"/>
    </location>
</feature>
<evidence type="ECO:0000256" key="1">
    <source>
        <dbReference type="ARBA" id="ARBA00022741"/>
    </source>
</evidence>
<evidence type="ECO:0000256" key="2">
    <source>
        <dbReference type="ARBA" id="ARBA00022840"/>
    </source>
</evidence>
<keyword evidence="2 4" id="KW-0067">ATP-binding</keyword>
<dbReference type="InterPro" id="IPR027417">
    <property type="entry name" value="P-loop_NTPase"/>
</dbReference>
<evidence type="ECO:0000259" key="3">
    <source>
        <dbReference type="PROSITE" id="PS50893"/>
    </source>
</evidence>
<keyword evidence="1" id="KW-0547">Nucleotide-binding</keyword>
<dbReference type="Gene3D" id="3.40.50.300">
    <property type="entry name" value="P-loop containing nucleotide triphosphate hydrolases"/>
    <property type="match status" value="1"/>
</dbReference>
<dbReference type="InterPro" id="IPR003593">
    <property type="entry name" value="AAA+_ATPase"/>
</dbReference>
<gene>
    <name evidence="4" type="ORF">DOP62_11885</name>
</gene>
<dbReference type="SUPFAM" id="SSF52540">
    <property type="entry name" value="P-loop containing nucleoside triphosphate hydrolases"/>
    <property type="match status" value="1"/>
</dbReference>
<dbReference type="AlphaFoldDB" id="A0AAN1QPW5"/>
<dbReference type="Pfam" id="PF00005">
    <property type="entry name" value="ABC_tran"/>
    <property type="match status" value="1"/>
</dbReference>
<name>A0AAN1QPW5_SYNEL</name>
<proteinExistence type="predicted"/>
<dbReference type="EMBL" id="CP030139">
    <property type="protein sequence ID" value="AZB73318.1"/>
    <property type="molecule type" value="Genomic_DNA"/>
</dbReference>
<dbReference type="GO" id="GO:0016887">
    <property type="term" value="F:ATP hydrolysis activity"/>
    <property type="evidence" value="ECO:0007669"/>
    <property type="project" value="InterPro"/>
</dbReference>
<dbReference type="PANTHER" id="PTHR43119:SF1">
    <property type="entry name" value="ABC TRANSPORTER DOMAIN-CONTAINING PROTEIN"/>
    <property type="match status" value="1"/>
</dbReference>
<evidence type="ECO:0000313" key="5">
    <source>
        <dbReference type="Proteomes" id="UP000267249"/>
    </source>
</evidence>
<dbReference type="InterPro" id="IPR003439">
    <property type="entry name" value="ABC_transporter-like_ATP-bd"/>
</dbReference>
<dbReference type="GO" id="GO:0005524">
    <property type="term" value="F:ATP binding"/>
    <property type="evidence" value="ECO:0007669"/>
    <property type="project" value="UniProtKB-KW"/>
</dbReference>
<organism evidence="4 5">
    <name type="scientific">Synechococcus elongatus PCC 11801</name>
    <dbReference type="NCBI Taxonomy" id="2219813"/>
    <lineage>
        <taxon>Bacteria</taxon>
        <taxon>Bacillati</taxon>
        <taxon>Cyanobacteriota</taxon>
        <taxon>Cyanophyceae</taxon>
        <taxon>Synechococcales</taxon>
        <taxon>Synechococcaceae</taxon>
        <taxon>Synechococcus</taxon>
    </lineage>
</organism>
<sequence length="227" mass="26076">MNAATVDSDSGRSPLLVVENLGRRLQQGWIWQNIQLRLDAGDRLAIMGPSGVGKSLLLRAIAGLDPIQAGHIHFLGKSLSDWSMPRYRSQVLYLHQRPALWEGSVEANLQQVFQLHHHRRRGYQRHRILQYLRLLNRDETFLDRPSSMLSGGERQITAFLRGLQLDPMILLLDEPTASLDPESTASLETLVQNWQADNPQRAYLWVSHDAEQRQRMTQRAFQLRGDR</sequence>